<comment type="caution">
    <text evidence="4">The sequence shown here is derived from an EMBL/GenBank/DDBJ whole genome shotgun (WGS) entry which is preliminary data.</text>
</comment>
<evidence type="ECO:0000313" key="5">
    <source>
        <dbReference type="Proteomes" id="UP000018217"/>
    </source>
</evidence>
<gene>
    <name evidence="4" type="primary">fadD3</name>
    <name evidence="4" type="ORF">EPIR_2247</name>
</gene>
<dbReference type="Gene3D" id="3.40.50.12780">
    <property type="entry name" value="N-terminal domain of ligase-like"/>
    <property type="match status" value="1"/>
</dbReference>
<feature type="domain" description="AMP-dependent synthetase/ligase" evidence="3">
    <location>
        <begin position="6"/>
        <end position="346"/>
    </location>
</feature>
<accession>V5Z8D7</accession>
<dbReference type="Gene3D" id="3.30.300.30">
    <property type="match status" value="1"/>
</dbReference>
<keyword evidence="5" id="KW-1185">Reference proteome</keyword>
<reference evidence="4 5" key="1">
    <citation type="journal article" date="2013" name="Syst. Appl. Microbiol.">
        <title>Phylogenetic position and virulence apparatus of the pear flower necrosis pathogen Erwinia piriflorinigrans CFBP 5888T as assessed by comparative genomics.</title>
        <authorList>
            <person name="Smits T.H."/>
            <person name="Rezzonico F."/>
            <person name="Lopez M.M."/>
            <person name="Blom J."/>
            <person name="Goesmann A."/>
            <person name="Frey J.E."/>
            <person name="Duffy B."/>
        </authorList>
    </citation>
    <scope>NUCLEOTIDE SEQUENCE [LARGE SCALE GENOMIC DNA]</scope>
    <source>
        <strain evidence="5">CFBP5888</strain>
    </source>
</reference>
<organism evidence="4 5">
    <name type="scientific">Erwinia piriflorinigrans CFBP 5888</name>
    <dbReference type="NCBI Taxonomy" id="1161919"/>
    <lineage>
        <taxon>Bacteria</taxon>
        <taxon>Pseudomonadati</taxon>
        <taxon>Pseudomonadota</taxon>
        <taxon>Gammaproteobacteria</taxon>
        <taxon>Enterobacterales</taxon>
        <taxon>Erwiniaceae</taxon>
        <taxon>Erwinia</taxon>
    </lineage>
</organism>
<evidence type="ECO:0000259" key="3">
    <source>
        <dbReference type="Pfam" id="PF00501"/>
    </source>
</evidence>
<proteinExistence type="inferred from homology"/>
<evidence type="ECO:0000313" key="4">
    <source>
        <dbReference type="EMBL" id="CCG87612.1"/>
    </source>
</evidence>
<dbReference type="PANTHER" id="PTHR43201:SF5">
    <property type="entry name" value="MEDIUM-CHAIN ACYL-COA LIGASE ACSF2, MITOCHONDRIAL"/>
    <property type="match status" value="1"/>
</dbReference>
<comment type="similarity">
    <text evidence="1">Belongs to the ATP-dependent AMP-binding enzyme family.</text>
</comment>
<sequence>MLGTLTQAVESYPGNIAIKDAFSQISYCVLWENIEALSKRIKKNQAGQRCLLISRNSHYSVTAFYALVKCGIAPFLADPAWSYEHCKIYASGYGITHIIVDNSSDAWRLDNASFLTDDGMLSIASFDDSTEVTSKLITVKEPFFARFTSGSTGRPRALAFGEDAAITAAENWSEAAGIEAGTRVLCLASLNNGLSFNTSLLSVFMKGAMLIYHAGPLLPGVLTKTLLNFNPHIMVAFPFIYEMLCSKKERLLLLKEKVKFAVSSSALLPQEVIDSWTEATNIPIKNYYGVAELGPVTFSSKMVKGSVGQAIRGVDMIIVDDNGQHLPRGEQGKVAVKTKSAALSYLDERGADYLSSLNAAGYYVTKDLGIIDKQGYLFIKGRSGAVINISGQKIDPKEIEDCLENLKGISKSVVTAEKGTNRIYLCAHVETQSVTEEDIRIYCGSQLLPSRIPTVIRIYEKMPRSAAGKVQFSELIKGTQDE</sequence>
<dbReference type="InterPro" id="IPR000873">
    <property type="entry name" value="AMP-dep_synth/lig_dom"/>
</dbReference>
<dbReference type="GO" id="GO:0004467">
    <property type="term" value="F:long-chain fatty acid-CoA ligase activity"/>
    <property type="evidence" value="ECO:0007669"/>
    <property type="project" value="UniProtKB-EC"/>
</dbReference>
<dbReference type="Pfam" id="PF00501">
    <property type="entry name" value="AMP-binding"/>
    <property type="match status" value="1"/>
</dbReference>
<evidence type="ECO:0000256" key="1">
    <source>
        <dbReference type="ARBA" id="ARBA00006432"/>
    </source>
</evidence>
<dbReference type="PANTHER" id="PTHR43201">
    <property type="entry name" value="ACYL-COA SYNTHETASE"/>
    <property type="match status" value="1"/>
</dbReference>
<dbReference type="SUPFAM" id="SSF56801">
    <property type="entry name" value="Acetyl-CoA synthetase-like"/>
    <property type="match status" value="1"/>
</dbReference>
<dbReference type="RefSeq" id="WP_023655400.1">
    <property type="nucleotide sequence ID" value="NZ_CAHS01000015.1"/>
</dbReference>
<dbReference type="Proteomes" id="UP000018217">
    <property type="component" value="Unassembled WGS sequence"/>
</dbReference>
<dbReference type="EC" id="6.2.1.3" evidence="4"/>
<dbReference type="EMBL" id="CAHS01000015">
    <property type="protein sequence ID" value="CCG87612.1"/>
    <property type="molecule type" value="Genomic_DNA"/>
</dbReference>
<name>V5Z8D7_9GAMM</name>
<dbReference type="GO" id="GO:0031956">
    <property type="term" value="F:medium-chain fatty acid-CoA ligase activity"/>
    <property type="evidence" value="ECO:0007669"/>
    <property type="project" value="TreeGrafter"/>
</dbReference>
<dbReference type="STRING" id="1161919.EPIR_2247"/>
<dbReference type="InterPro" id="IPR042099">
    <property type="entry name" value="ANL_N_sf"/>
</dbReference>
<dbReference type="AlphaFoldDB" id="V5Z8D7"/>
<protein>
    <submittedName>
        <fullName evidence="4">AMP-dependent synthetase and ligase</fullName>
        <ecNumber evidence="4">6.2.1.3</ecNumber>
    </submittedName>
</protein>
<keyword evidence="2 4" id="KW-0436">Ligase</keyword>
<evidence type="ECO:0000256" key="2">
    <source>
        <dbReference type="ARBA" id="ARBA00022598"/>
    </source>
</evidence>
<dbReference type="InterPro" id="IPR045851">
    <property type="entry name" value="AMP-bd_C_sf"/>
</dbReference>
<dbReference type="CDD" id="cd04433">
    <property type="entry name" value="AFD_class_I"/>
    <property type="match status" value="1"/>
</dbReference>